<dbReference type="InterPro" id="IPR001789">
    <property type="entry name" value="Sig_transdc_resp-reg_receiver"/>
</dbReference>
<dbReference type="OrthoDB" id="9787344at2"/>
<name>A0A318UCI5_9SPHI</name>
<dbReference type="RefSeq" id="WP_110833077.1">
    <property type="nucleotide sequence ID" value="NZ_QKLU01000006.1"/>
</dbReference>
<dbReference type="SUPFAM" id="SSF52172">
    <property type="entry name" value="CheY-like"/>
    <property type="match status" value="1"/>
</dbReference>
<keyword evidence="1" id="KW-0597">Phosphoprotein</keyword>
<dbReference type="PROSITE" id="PS50930">
    <property type="entry name" value="HTH_LYTTR"/>
    <property type="match status" value="1"/>
</dbReference>
<dbReference type="GO" id="GO:0000156">
    <property type="term" value="F:phosphorelay response regulator activity"/>
    <property type="evidence" value="ECO:0007669"/>
    <property type="project" value="InterPro"/>
</dbReference>
<feature type="domain" description="HTH LytTR-type" evidence="3">
    <location>
        <begin position="146"/>
        <end position="251"/>
    </location>
</feature>
<accession>A0A318UCI5</accession>
<dbReference type="Pfam" id="PF04397">
    <property type="entry name" value="LytTR"/>
    <property type="match status" value="1"/>
</dbReference>
<dbReference type="AlphaFoldDB" id="A0A318UCI5"/>
<comment type="caution">
    <text evidence="4">The sequence shown here is derived from an EMBL/GenBank/DDBJ whole genome shotgun (WGS) entry which is preliminary data.</text>
</comment>
<dbReference type="PANTHER" id="PTHR37299:SF1">
    <property type="entry name" value="STAGE 0 SPORULATION PROTEIN A HOMOLOG"/>
    <property type="match status" value="1"/>
</dbReference>
<dbReference type="InterPro" id="IPR011006">
    <property type="entry name" value="CheY-like_superfamily"/>
</dbReference>
<sequence>MKILIIEDEKHSANHLEKLLKTLDRDCVVERGLESIAESVFWLQNNESPDLIMMDIRLADGLSFEIFKKTEVKCPVVFTTAYDEYAVNAFKVNSVDYLLKPISLDDLKFAMDKFNQQFVSRANPGIEGLLKQYLSKDSSYRSRFLIPFRDGFKTIEITEVNYFYSEFKVTHAVLGNGRTEALAQTLEDLQEQTDPKQFFRLNRQYLVSLKSIYAIHNYFNGKLKVRIDPVSELWAIVSKEKAPLFKHWLDR</sequence>
<reference evidence="4 5" key="1">
    <citation type="submission" date="2018-06" db="EMBL/GenBank/DDBJ databases">
        <title>Genomic Encyclopedia of Archaeal and Bacterial Type Strains, Phase II (KMG-II): from individual species to whole genera.</title>
        <authorList>
            <person name="Goeker M."/>
        </authorList>
    </citation>
    <scope>NUCLEOTIDE SEQUENCE [LARGE SCALE GENOMIC DNA]</scope>
    <source>
        <strain evidence="4 5">DSM 27372</strain>
    </source>
</reference>
<organism evidence="4 5">
    <name type="scientific">Pedobacter nutrimenti</name>
    <dbReference type="NCBI Taxonomy" id="1241337"/>
    <lineage>
        <taxon>Bacteria</taxon>
        <taxon>Pseudomonadati</taxon>
        <taxon>Bacteroidota</taxon>
        <taxon>Sphingobacteriia</taxon>
        <taxon>Sphingobacteriales</taxon>
        <taxon>Sphingobacteriaceae</taxon>
        <taxon>Pedobacter</taxon>
    </lineage>
</organism>
<evidence type="ECO:0000259" key="3">
    <source>
        <dbReference type="PROSITE" id="PS50930"/>
    </source>
</evidence>
<gene>
    <name evidence="4" type="ORF">B0O44_1068</name>
</gene>
<evidence type="ECO:0000259" key="2">
    <source>
        <dbReference type="PROSITE" id="PS50110"/>
    </source>
</evidence>
<dbReference type="PANTHER" id="PTHR37299">
    <property type="entry name" value="TRANSCRIPTIONAL REGULATOR-RELATED"/>
    <property type="match status" value="1"/>
</dbReference>
<evidence type="ECO:0000313" key="5">
    <source>
        <dbReference type="Proteomes" id="UP000248198"/>
    </source>
</evidence>
<dbReference type="SMART" id="SM00850">
    <property type="entry name" value="LytTR"/>
    <property type="match status" value="1"/>
</dbReference>
<dbReference type="Gene3D" id="2.40.50.1020">
    <property type="entry name" value="LytTr DNA-binding domain"/>
    <property type="match status" value="1"/>
</dbReference>
<dbReference type="EMBL" id="QKLU01000006">
    <property type="protein sequence ID" value="PYF72359.1"/>
    <property type="molecule type" value="Genomic_DNA"/>
</dbReference>
<feature type="domain" description="Response regulatory" evidence="2">
    <location>
        <begin position="2"/>
        <end position="115"/>
    </location>
</feature>
<dbReference type="GO" id="GO:0003677">
    <property type="term" value="F:DNA binding"/>
    <property type="evidence" value="ECO:0007669"/>
    <property type="project" value="InterPro"/>
</dbReference>
<dbReference type="SMART" id="SM00448">
    <property type="entry name" value="REC"/>
    <property type="match status" value="1"/>
</dbReference>
<dbReference type="InterPro" id="IPR007492">
    <property type="entry name" value="LytTR_DNA-bd_dom"/>
</dbReference>
<protein>
    <submittedName>
        <fullName evidence="4">LytTR family two component transcriptional regulator</fullName>
    </submittedName>
</protein>
<evidence type="ECO:0000256" key="1">
    <source>
        <dbReference type="PROSITE-ProRule" id="PRU00169"/>
    </source>
</evidence>
<dbReference type="Pfam" id="PF00072">
    <property type="entry name" value="Response_reg"/>
    <property type="match status" value="1"/>
</dbReference>
<dbReference type="Gene3D" id="3.40.50.2300">
    <property type="match status" value="1"/>
</dbReference>
<feature type="modified residue" description="4-aspartylphosphate" evidence="1">
    <location>
        <position position="55"/>
    </location>
</feature>
<dbReference type="PROSITE" id="PS50110">
    <property type="entry name" value="RESPONSE_REGULATORY"/>
    <property type="match status" value="1"/>
</dbReference>
<dbReference type="Proteomes" id="UP000248198">
    <property type="component" value="Unassembled WGS sequence"/>
</dbReference>
<keyword evidence="5" id="KW-1185">Reference proteome</keyword>
<proteinExistence type="predicted"/>
<evidence type="ECO:0000313" key="4">
    <source>
        <dbReference type="EMBL" id="PYF72359.1"/>
    </source>
</evidence>
<dbReference type="InterPro" id="IPR046947">
    <property type="entry name" value="LytR-like"/>
</dbReference>